<dbReference type="Gene3D" id="2.60.120.330">
    <property type="entry name" value="B-lactam Antibiotic, Isopenicillin N Synthase, Chain"/>
    <property type="match status" value="1"/>
</dbReference>
<protein>
    <recommendedName>
        <fullName evidence="6">Fe2OG dioxygenase domain-containing protein</fullName>
    </recommendedName>
</protein>
<dbReference type="GO" id="GO:0046872">
    <property type="term" value="F:metal ion binding"/>
    <property type="evidence" value="ECO:0007669"/>
    <property type="project" value="UniProtKB-KW"/>
</dbReference>
<keyword evidence="3 5" id="KW-0560">Oxidoreductase</keyword>
<proteinExistence type="inferred from homology"/>
<feature type="domain" description="Fe2OG dioxygenase" evidence="6">
    <location>
        <begin position="213"/>
        <end position="412"/>
    </location>
</feature>
<dbReference type="OrthoDB" id="288590at2759"/>
<evidence type="ECO:0000313" key="7">
    <source>
        <dbReference type="EMBL" id="TVU36707.1"/>
    </source>
</evidence>
<dbReference type="PANTHER" id="PTHR47991">
    <property type="entry name" value="OXOGLUTARATE/IRON-DEPENDENT DIOXYGENASE"/>
    <property type="match status" value="1"/>
</dbReference>
<sequence length="468" mass="51644">MANCLQEWPEPVVRVQALAESGLAAIPSRYIKPPCQRPAAPLLGQEKELSESEMSIPVIDLGDLLLADDGGAATEAVAAACREWGFFQVVNHGVRPELMRAAREAWRGFFRRPLPEKQRYANSPRTYEGYGSRLGVQKGAILDWGDYYFLHLAPEAAKSSDKYWPANPGNCKEVSEEYGREVVRLCEVLMRVLSASLGLDESHFQRAFGGAECGATLRANYYPRCPQPDLTLGLSPHSDPGVLTVLLADEHVRGLQVRSPAGEWVTVQPVRDAFIVNVGDQIQILSMHSTPPYVINSVFIPRVDFEPTLGLPAFLAAIFRATRSNATTRSTTRAWAVSAIVCVVVWKRLHGVMHRQVHVTAREPATEINHHATSQQKGHAPILSNSIYKSVEHRVIVNAKEERISLALFYNPRADIPIAPAPELVTAANRPALYPPMTYDEYRLFVRTKGTNGKAQIEALKGQASPAS</sequence>
<keyword evidence="8" id="KW-1185">Reference proteome</keyword>
<dbReference type="InterPro" id="IPR026992">
    <property type="entry name" value="DIOX_N"/>
</dbReference>
<feature type="non-terminal residue" evidence="7">
    <location>
        <position position="1"/>
    </location>
</feature>
<dbReference type="Proteomes" id="UP000324897">
    <property type="component" value="Unassembled WGS sequence"/>
</dbReference>
<dbReference type="Pfam" id="PF14226">
    <property type="entry name" value="DIOX_N"/>
    <property type="match status" value="1"/>
</dbReference>
<comment type="caution">
    <text evidence="7">The sequence shown here is derived from an EMBL/GenBank/DDBJ whole genome shotgun (WGS) entry which is preliminary data.</text>
</comment>
<dbReference type="InterPro" id="IPR044861">
    <property type="entry name" value="IPNS-like_FE2OG_OXY"/>
</dbReference>
<dbReference type="GO" id="GO:0016491">
    <property type="term" value="F:oxidoreductase activity"/>
    <property type="evidence" value="ECO:0007669"/>
    <property type="project" value="UniProtKB-KW"/>
</dbReference>
<dbReference type="InterPro" id="IPR027443">
    <property type="entry name" value="IPNS-like_sf"/>
</dbReference>
<evidence type="ECO:0000313" key="8">
    <source>
        <dbReference type="Proteomes" id="UP000324897"/>
    </source>
</evidence>
<name>A0A5J9VM87_9POAL</name>
<evidence type="ECO:0000259" key="6">
    <source>
        <dbReference type="PROSITE" id="PS51471"/>
    </source>
</evidence>
<accession>A0A5J9VM87</accession>
<comment type="similarity">
    <text evidence="1 5">Belongs to the iron/ascorbate-dependent oxidoreductase family.</text>
</comment>
<evidence type="ECO:0000256" key="2">
    <source>
        <dbReference type="ARBA" id="ARBA00022723"/>
    </source>
</evidence>
<keyword evidence="4 5" id="KW-0408">Iron</keyword>
<dbReference type="InterPro" id="IPR050295">
    <property type="entry name" value="Plant_2OG-oxidoreductases"/>
</dbReference>
<dbReference type="Gramene" id="TVU36707">
    <property type="protein sequence ID" value="TVU36707"/>
    <property type="gene ID" value="EJB05_18652"/>
</dbReference>
<dbReference type="EMBL" id="RWGY01000009">
    <property type="protein sequence ID" value="TVU36707.1"/>
    <property type="molecule type" value="Genomic_DNA"/>
</dbReference>
<dbReference type="AlphaFoldDB" id="A0A5J9VM87"/>
<dbReference type="SUPFAM" id="SSF51197">
    <property type="entry name" value="Clavaminate synthase-like"/>
    <property type="match status" value="2"/>
</dbReference>
<evidence type="ECO:0000256" key="3">
    <source>
        <dbReference type="ARBA" id="ARBA00023002"/>
    </source>
</evidence>
<dbReference type="InterPro" id="IPR005123">
    <property type="entry name" value="Oxoglu/Fe-dep_dioxygenase_dom"/>
</dbReference>
<evidence type="ECO:0000256" key="5">
    <source>
        <dbReference type="RuleBase" id="RU003682"/>
    </source>
</evidence>
<dbReference type="Pfam" id="PF03171">
    <property type="entry name" value="2OG-FeII_Oxy"/>
    <property type="match status" value="2"/>
</dbReference>
<gene>
    <name evidence="7" type="ORF">EJB05_18652</name>
</gene>
<dbReference type="PROSITE" id="PS51471">
    <property type="entry name" value="FE2OG_OXY"/>
    <property type="match status" value="1"/>
</dbReference>
<reference evidence="7 8" key="1">
    <citation type="journal article" date="2019" name="Sci. Rep.">
        <title>A high-quality genome of Eragrostis curvula grass provides insights into Poaceae evolution and supports new strategies to enhance forage quality.</title>
        <authorList>
            <person name="Carballo J."/>
            <person name="Santos B.A.C.M."/>
            <person name="Zappacosta D."/>
            <person name="Garbus I."/>
            <person name="Selva J.P."/>
            <person name="Gallo C.A."/>
            <person name="Diaz A."/>
            <person name="Albertini E."/>
            <person name="Caccamo M."/>
            <person name="Echenique V."/>
        </authorList>
    </citation>
    <scope>NUCLEOTIDE SEQUENCE [LARGE SCALE GENOMIC DNA]</scope>
    <source>
        <strain evidence="8">cv. Victoria</strain>
        <tissue evidence="7">Leaf</tissue>
    </source>
</reference>
<organism evidence="7 8">
    <name type="scientific">Eragrostis curvula</name>
    <name type="common">weeping love grass</name>
    <dbReference type="NCBI Taxonomy" id="38414"/>
    <lineage>
        <taxon>Eukaryota</taxon>
        <taxon>Viridiplantae</taxon>
        <taxon>Streptophyta</taxon>
        <taxon>Embryophyta</taxon>
        <taxon>Tracheophyta</taxon>
        <taxon>Spermatophyta</taxon>
        <taxon>Magnoliopsida</taxon>
        <taxon>Liliopsida</taxon>
        <taxon>Poales</taxon>
        <taxon>Poaceae</taxon>
        <taxon>PACMAD clade</taxon>
        <taxon>Chloridoideae</taxon>
        <taxon>Eragrostideae</taxon>
        <taxon>Eragrostidinae</taxon>
        <taxon>Eragrostis</taxon>
    </lineage>
</organism>
<evidence type="ECO:0000256" key="4">
    <source>
        <dbReference type="ARBA" id="ARBA00023004"/>
    </source>
</evidence>
<evidence type="ECO:0000256" key="1">
    <source>
        <dbReference type="ARBA" id="ARBA00008056"/>
    </source>
</evidence>
<keyword evidence="2 5" id="KW-0479">Metal-binding</keyword>